<feature type="transmembrane region" description="Helical" evidence="1">
    <location>
        <begin position="21"/>
        <end position="42"/>
    </location>
</feature>
<feature type="transmembrane region" description="Helical" evidence="1">
    <location>
        <begin position="244"/>
        <end position="272"/>
    </location>
</feature>
<name>A0ABN0YFJ3_9CAUL</name>
<sequence>MKFGATDAVFEGFRITRQKPVLLLWLSLVYAVTSAIAVALAYQPFVQLMEVVANIQSGQQPDEAEAMKIMGAYGRVIIVALPLSLIATAVTYPAVVRAILTPEDSRFGYLRLGRDELNTFVVILALTVVWSAVILLAGGIVGVAAMGGMAAAMLVGLLVFCGVVAFAIWFGVKFSLAVPITVAEKRIAIMDSFRMTKGHFWPLLGMAFLAGILSFGVNLLVNIISMPFAAISGGGFGLLTGQGVTALTVTGFIGTVVLSLLMASAQALILYAPFAAAYRMLKPN</sequence>
<evidence type="ECO:0000313" key="2">
    <source>
        <dbReference type="EMBL" id="GAA0393894.1"/>
    </source>
</evidence>
<evidence type="ECO:0008006" key="4">
    <source>
        <dbReference type="Google" id="ProtNLM"/>
    </source>
</evidence>
<evidence type="ECO:0000256" key="1">
    <source>
        <dbReference type="SAM" id="Phobius"/>
    </source>
</evidence>
<feature type="transmembrane region" description="Helical" evidence="1">
    <location>
        <begin position="200"/>
        <end position="224"/>
    </location>
</feature>
<evidence type="ECO:0000313" key="3">
    <source>
        <dbReference type="Proteomes" id="UP001500791"/>
    </source>
</evidence>
<proteinExistence type="predicted"/>
<feature type="transmembrane region" description="Helical" evidence="1">
    <location>
        <begin position="120"/>
        <end position="145"/>
    </location>
</feature>
<gene>
    <name evidence="2" type="ORF">GCM10009093_20620</name>
</gene>
<dbReference type="Proteomes" id="UP001500791">
    <property type="component" value="Unassembled WGS sequence"/>
</dbReference>
<protein>
    <recommendedName>
        <fullName evidence="4">Glycerophosphoryl diester phosphodiesterase membrane domain-containing protein</fullName>
    </recommendedName>
</protein>
<keyword evidence="3" id="KW-1185">Reference proteome</keyword>
<reference evidence="2 3" key="1">
    <citation type="journal article" date="2019" name="Int. J. Syst. Evol. Microbiol.">
        <title>The Global Catalogue of Microorganisms (GCM) 10K type strain sequencing project: providing services to taxonomists for standard genome sequencing and annotation.</title>
        <authorList>
            <consortium name="The Broad Institute Genomics Platform"/>
            <consortium name="The Broad Institute Genome Sequencing Center for Infectious Disease"/>
            <person name="Wu L."/>
            <person name="Ma J."/>
        </authorList>
    </citation>
    <scope>NUCLEOTIDE SEQUENCE [LARGE SCALE GENOMIC DNA]</scope>
    <source>
        <strain evidence="2 3">JCM 13476</strain>
    </source>
</reference>
<comment type="caution">
    <text evidence="2">The sequence shown here is derived from an EMBL/GenBank/DDBJ whole genome shotgun (WGS) entry which is preliminary data.</text>
</comment>
<accession>A0ABN0YFJ3</accession>
<keyword evidence="1" id="KW-1133">Transmembrane helix</keyword>
<dbReference type="EMBL" id="BAAAEJ010000007">
    <property type="protein sequence ID" value="GAA0393894.1"/>
    <property type="molecule type" value="Genomic_DNA"/>
</dbReference>
<organism evidence="2 3">
    <name type="scientific">Brevundimonas terrae</name>
    <dbReference type="NCBI Taxonomy" id="363631"/>
    <lineage>
        <taxon>Bacteria</taxon>
        <taxon>Pseudomonadati</taxon>
        <taxon>Pseudomonadota</taxon>
        <taxon>Alphaproteobacteria</taxon>
        <taxon>Caulobacterales</taxon>
        <taxon>Caulobacteraceae</taxon>
        <taxon>Brevundimonas</taxon>
    </lineage>
</organism>
<keyword evidence="1" id="KW-0812">Transmembrane</keyword>
<feature type="transmembrane region" description="Helical" evidence="1">
    <location>
        <begin position="151"/>
        <end position="179"/>
    </location>
</feature>
<feature type="transmembrane region" description="Helical" evidence="1">
    <location>
        <begin position="76"/>
        <end position="100"/>
    </location>
</feature>
<keyword evidence="1" id="KW-0472">Membrane</keyword>
<dbReference type="RefSeq" id="WP_167177412.1">
    <property type="nucleotide sequence ID" value="NZ_BAAAEJ010000007.1"/>
</dbReference>